<keyword evidence="8 10" id="KW-0333">Golgi apparatus</keyword>
<dbReference type="InterPro" id="IPR002659">
    <property type="entry name" value="Glyco_trans_31"/>
</dbReference>
<keyword evidence="12" id="KW-1185">Reference proteome</keyword>
<evidence type="ECO:0000256" key="7">
    <source>
        <dbReference type="ARBA" id="ARBA00022989"/>
    </source>
</evidence>
<dbReference type="GO" id="GO:0006493">
    <property type="term" value="P:protein O-linked glycosylation"/>
    <property type="evidence" value="ECO:0007669"/>
    <property type="project" value="TreeGrafter"/>
</dbReference>
<evidence type="ECO:0000256" key="9">
    <source>
        <dbReference type="ARBA" id="ARBA00023136"/>
    </source>
</evidence>
<evidence type="ECO:0000256" key="2">
    <source>
        <dbReference type="ARBA" id="ARBA00008661"/>
    </source>
</evidence>
<reference evidence="11" key="1">
    <citation type="submission" date="2021-01" db="UniProtKB">
        <authorList>
            <consortium name="EnsemblMetazoa"/>
        </authorList>
    </citation>
    <scope>IDENTIFICATION</scope>
</reference>
<evidence type="ECO:0000256" key="10">
    <source>
        <dbReference type="RuleBase" id="RU363063"/>
    </source>
</evidence>
<sequence length="372" mass="43832">MANNFKRYIKRNFSKISLILTLMILEFFVLCTYHQAAKLNEENEFYYDLKQQSKGHNNIAGEEGKLQSILSMFQSKFMTFSELFDRQSSLETEQNLNLDPSRRLVRDRQPAGDFVHYTDDQKLCGRKTSTVLFLVFSKYNQIEEREAVRRTWGSVDYLESRHGRHHLEWKRVFIIANYPSNYAKGVHIENELSIKNDTLRVDLMEHRFFEIMKFYSALTWALNSCRFKFLLTVEMENFVKPSGLYSILHHPLLPKQKLYAGQVTSKILSLPDESTNLITSKNLTFVTNGAILLSRDLLAKAVPLLRKHYKLKYDTYEHLLGNVVSMLEITCKEILQFIQKSKECELRSILTKVLDIEKCFYKFKRSYYTKII</sequence>
<name>A0A7M5VEZ2_9CNID</name>
<comment type="similarity">
    <text evidence="2 10">Belongs to the glycosyltransferase 31 family.</text>
</comment>
<keyword evidence="4" id="KW-0808">Transferase</keyword>
<keyword evidence="3 10" id="KW-0328">Glycosyltransferase</keyword>
<accession>A0A7M5VEZ2</accession>
<dbReference type="Pfam" id="PF01762">
    <property type="entry name" value="Galactosyl_T"/>
    <property type="match status" value="1"/>
</dbReference>
<dbReference type="GO" id="GO:0000139">
    <property type="term" value="C:Golgi membrane"/>
    <property type="evidence" value="ECO:0007669"/>
    <property type="project" value="UniProtKB-SubCell"/>
</dbReference>
<proteinExistence type="inferred from homology"/>
<dbReference type="PANTHER" id="PTHR11214">
    <property type="entry name" value="BETA-1,3-N-ACETYLGLUCOSAMINYLTRANSFERASE"/>
    <property type="match status" value="1"/>
</dbReference>
<evidence type="ECO:0000256" key="4">
    <source>
        <dbReference type="ARBA" id="ARBA00022679"/>
    </source>
</evidence>
<keyword evidence="6 10" id="KW-0735">Signal-anchor</keyword>
<evidence type="ECO:0000313" key="11">
    <source>
        <dbReference type="EnsemblMetazoa" id="CLYHEMP010060.1"/>
    </source>
</evidence>
<evidence type="ECO:0000313" key="12">
    <source>
        <dbReference type="Proteomes" id="UP000594262"/>
    </source>
</evidence>
<comment type="subcellular location">
    <subcellularLocation>
        <location evidence="1 10">Golgi apparatus membrane</location>
        <topology evidence="1 10">Single-pass type II membrane protein</topology>
    </subcellularLocation>
</comment>
<keyword evidence="5 10" id="KW-0812">Transmembrane</keyword>
<dbReference type="Proteomes" id="UP000594262">
    <property type="component" value="Unplaced"/>
</dbReference>
<dbReference type="OrthoDB" id="6121508at2759"/>
<dbReference type="EnsemblMetazoa" id="CLYHEMT010060.1">
    <property type="protein sequence ID" value="CLYHEMP010060.1"/>
    <property type="gene ID" value="CLYHEMG010060"/>
</dbReference>
<evidence type="ECO:0000256" key="6">
    <source>
        <dbReference type="ARBA" id="ARBA00022968"/>
    </source>
</evidence>
<dbReference type="EC" id="2.4.1.-" evidence="10"/>
<evidence type="ECO:0000256" key="5">
    <source>
        <dbReference type="ARBA" id="ARBA00022692"/>
    </source>
</evidence>
<evidence type="ECO:0000256" key="3">
    <source>
        <dbReference type="ARBA" id="ARBA00022676"/>
    </source>
</evidence>
<dbReference type="GO" id="GO:0016758">
    <property type="term" value="F:hexosyltransferase activity"/>
    <property type="evidence" value="ECO:0007669"/>
    <property type="project" value="InterPro"/>
</dbReference>
<evidence type="ECO:0000256" key="1">
    <source>
        <dbReference type="ARBA" id="ARBA00004323"/>
    </source>
</evidence>
<organism evidence="11 12">
    <name type="scientific">Clytia hemisphaerica</name>
    <dbReference type="NCBI Taxonomy" id="252671"/>
    <lineage>
        <taxon>Eukaryota</taxon>
        <taxon>Metazoa</taxon>
        <taxon>Cnidaria</taxon>
        <taxon>Hydrozoa</taxon>
        <taxon>Hydroidolina</taxon>
        <taxon>Leptothecata</taxon>
        <taxon>Obeliida</taxon>
        <taxon>Clytiidae</taxon>
        <taxon>Clytia</taxon>
    </lineage>
</organism>
<feature type="transmembrane region" description="Helical" evidence="10">
    <location>
        <begin position="12"/>
        <end position="30"/>
    </location>
</feature>
<dbReference type="PANTHER" id="PTHR11214:SF346">
    <property type="entry name" value="HEXOSYLTRANSFERASE"/>
    <property type="match status" value="1"/>
</dbReference>
<protein>
    <recommendedName>
        <fullName evidence="10">Hexosyltransferase</fullName>
        <ecNumber evidence="10">2.4.1.-</ecNumber>
    </recommendedName>
</protein>
<keyword evidence="9 10" id="KW-0472">Membrane</keyword>
<dbReference type="AlphaFoldDB" id="A0A7M5VEZ2"/>
<keyword evidence="7 10" id="KW-1133">Transmembrane helix</keyword>
<evidence type="ECO:0000256" key="8">
    <source>
        <dbReference type="ARBA" id="ARBA00023034"/>
    </source>
</evidence>